<proteinExistence type="predicted"/>
<organism evidence="1 2">
    <name type="scientific">Alysiella filiformis DSM 16848</name>
    <dbReference type="NCBI Taxonomy" id="1120981"/>
    <lineage>
        <taxon>Bacteria</taxon>
        <taxon>Pseudomonadati</taxon>
        <taxon>Pseudomonadota</taxon>
        <taxon>Betaproteobacteria</taxon>
        <taxon>Neisseriales</taxon>
        <taxon>Neisseriaceae</taxon>
        <taxon>Alysiella</taxon>
    </lineage>
</organism>
<keyword evidence="2" id="KW-1185">Reference proteome</keyword>
<protein>
    <submittedName>
        <fullName evidence="1">Uncharacterized protein</fullName>
    </submittedName>
</protein>
<name>A0A286E848_9NEIS</name>
<evidence type="ECO:0000313" key="1">
    <source>
        <dbReference type="EMBL" id="SOD67063.1"/>
    </source>
</evidence>
<accession>A0A286E848</accession>
<evidence type="ECO:0000313" key="2">
    <source>
        <dbReference type="Proteomes" id="UP000219669"/>
    </source>
</evidence>
<reference evidence="1 2" key="1">
    <citation type="submission" date="2017-09" db="EMBL/GenBank/DDBJ databases">
        <authorList>
            <person name="Ehlers B."/>
            <person name="Leendertz F.H."/>
        </authorList>
    </citation>
    <scope>NUCLEOTIDE SEQUENCE [LARGE SCALE GENOMIC DNA]</scope>
    <source>
        <strain evidence="1 2">DSM 16848</strain>
    </source>
</reference>
<gene>
    <name evidence="1" type="ORF">SAMN02746062_00790</name>
</gene>
<dbReference type="Proteomes" id="UP000219669">
    <property type="component" value="Unassembled WGS sequence"/>
</dbReference>
<dbReference type="AlphaFoldDB" id="A0A286E848"/>
<sequence>MPFSGSLNLTSRTKNAIIHPNLSIQTAVFNAAEIILQRDKINALGG</sequence>
<dbReference type="EMBL" id="OCNF01000005">
    <property type="protein sequence ID" value="SOD67063.1"/>
    <property type="molecule type" value="Genomic_DNA"/>
</dbReference>